<evidence type="ECO:0000313" key="13">
    <source>
        <dbReference type="EMBL" id="AVM01718.1"/>
    </source>
</evidence>
<dbReference type="Pfam" id="PF02518">
    <property type="entry name" value="HATPase_c"/>
    <property type="match status" value="1"/>
</dbReference>
<reference evidence="13 14" key="1">
    <citation type="submission" date="2018-03" db="EMBL/GenBank/DDBJ databases">
        <title>Characteristics and genome of n-alkane degrading marine bacteria Gordonia iterans isolated from crude oil contaminated in Tae-an, South Korea.</title>
        <authorList>
            <person name="Lee S.-S."/>
            <person name="Kim H."/>
        </authorList>
    </citation>
    <scope>NUCLEOTIDE SEQUENCE [LARGE SCALE GENOMIC DNA]</scope>
    <source>
        <strain evidence="13 14">Co17</strain>
    </source>
</reference>
<dbReference type="AlphaFoldDB" id="A0A2S0KJ52"/>
<keyword evidence="9" id="KW-0472">Membrane</keyword>
<dbReference type="OrthoDB" id="9813151at2"/>
<feature type="region of interest" description="Disordered" evidence="11">
    <location>
        <begin position="395"/>
        <end position="421"/>
    </location>
</feature>
<accession>A0A2S0KJ52</accession>
<dbReference type="Gene3D" id="1.10.287.130">
    <property type="match status" value="1"/>
</dbReference>
<dbReference type="EMBL" id="CP027433">
    <property type="protein sequence ID" value="AVM01718.1"/>
    <property type="molecule type" value="Genomic_DNA"/>
</dbReference>
<dbReference type="GO" id="GO:0004721">
    <property type="term" value="F:phosphoprotein phosphatase activity"/>
    <property type="evidence" value="ECO:0007669"/>
    <property type="project" value="TreeGrafter"/>
</dbReference>
<comment type="catalytic activity">
    <reaction evidence="1">
        <text>ATP + protein L-histidine = ADP + protein N-phospho-L-histidine.</text>
        <dbReference type="EC" id="2.7.13.3"/>
    </reaction>
</comment>
<dbReference type="InterPro" id="IPR036097">
    <property type="entry name" value="HisK_dim/P_sf"/>
</dbReference>
<dbReference type="FunFam" id="1.10.287.130:FF:000001">
    <property type="entry name" value="Two-component sensor histidine kinase"/>
    <property type="match status" value="1"/>
</dbReference>
<evidence type="ECO:0000256" key="10">
    <source>
        <dbReference type="ARBA" id="ARBA00039401"/>
    </source>
</evidence>
<dbReference type="PROSITE" id="PS50109">
    <property type="entry name" value="HIS_KIN"/>
    <property type="match status" value="1"/>
</dbReference>
<dbReference type="Proteomes" id="UP000239814">
    <property type="component" value="Chromosome"/>
</dbReference>
<dbReference type="GO" id="GO:0005509">
    <property type="term" value="F:calcium ion binding"/>
    <property type="evidence" value="ECO:0007669"/>
    <property type="project" value="UniProtKB-ARBA"/>
</dbReference>
<evidence type="ECO:0000256" key="5">
    <source>
        <dbReference type="ARBA" id="ARBA00022553"/>
    </source>
</evidence>
<dbReference type="SMART" id="SM00388">
    <property type="entry name" value="HisKA"/>
    <property type="match status" value="1"/>
</dbReference>
<dbReference type="SUPFAM" id="SSF55874">
    <property type="entry name" value="ATPase domain of HSP90 chaperone/DNA topoisomerase II/histidine kinase"/>
    <property type="match status" value="1"/>
</dbReference>
<feature type="compositionally biased region" description="Polar residues" evidence="11">
    <location>
        <begin position="403"/>
        <end position="413"/>
    </location>
</feature>
<evidence type="ECO:0000256" key="3">
    <source>
        <dbReference type="ARBA" id="ARBA00004236"/>
    </source>
</evidence>
<keyword evidence="8" id="KW-0902">Two-component regulatory system</keyword>
<dbReference type="GO" id="GO:0016036">
    <property type="term" value="P:cellular response to phosphate starvation"/>
    <property type="evidence" value="ECO:0007669"/>
    <property type="project" value="TreeGrafter"/>
</dbReference>
<dbReference type="InterPro" id="IPR050351">
    <property type="entry name" value="BphY/WalK/GraS-like"/>
</dbReference>
<dbReference type="InterPro" id="IPR003594">
    <property type="entry name" value="HATPase_dom"/>
</dbReference>
<dbReference type="Gene3D" id="3.30.565.10">
    <property type="entry name" value="Histidine kinase-like ATPase, C-terminal domain"/>
    <property type="match status" value="1"/>
</dbReference>
<evidence type="ECO:0000256" key="8">
    <source>
        <dbReference type="ARBA" id="ARBA00023012"/>
    </source>
</evidence>
<dbReference type="InterPro" id="IPR005467">
    <property type="entry name" value="His_kinase_dom"/>
</dbReference>
<dbReference type="PANTHER" id="PTHR45453">
    <property type="entry name" value="PHOSPHATE REGULON SENSOR PROTEIN PHOR"/>
    <property type="match status" value="1"/>
</dbReference>
<dbReference type="KEGG" id="git:C6V83_17100"/>
<dbReference type="EC" id="2.7.13.3" evidence="4"/>
<dbReference type="CDD" id="cd00075">
    <property type="entry name" value="HATPase"/>
    <property type="match status" value="1"/>
</dbReference>
<keyword evidence="6" id="KW-0808">Transferase</keyword>
<dbReference type="InterPro" id="IPR004358">
    <property type="entry name" value="Sig_transdc_His_kin-like_C"/>
</dbReference>
<name>A0A2S0KJ52_9ACTN</name>
<dbReference type="GO" id="GO:0000155">
    <property type="term" value="F:phosphorelay sensor kinase activity"/>
    <property type="evidence" value="ECO:0007669"/>
    <property type="project" value="InterPro"/>
</dbReference>
<evidence type="ECO:0000256" key="2">
    <source>
        <dbReference type="ARBA" id="ARBA00001968"/>
    </source>
</evidence>
<evidence type="ECO:0000256" key="9">
    <source>
        <dbReference type="ARBA" id="ARBA00023136"/>
    </source>
</evidence>
<keyword evidence="7 13" id="KW-0418">Kinase</keyword>
<feature type="domain" description="Histidine kinase" evidence="12">
    <location>
        <begin position="173"/>
        <end position="392"/>
    </location>
</feature>
<comment type="subcellular location">
    <subcellularLocation>
        <location evidence="3">Cell membrane</location>
    </subcellularLocation>
</comment>
<evidence type="ECO:0000256" key="11">
    <source>
        <dbReference type="SAM" id="MobiDB-lite"/>
    </source>
</evidence>
<feature type="compositionally biased region" description="Polar residues" evidence="11">
    <location>
        <begin position="11"/>
        <end position="26"/>
    </location>
</feature>
<dbReference type="FunFam" id="3.30.565.10:FF:000006">
    <property type="entry name" value="Sensor histidine kinase WalK"/>
    <property type="match status" value="1"/>
</dbReference>
<keyword evidence="14" id="KW-1185">Reference proteome</keyword>
<dbReference type="PANTHER" id="PTHR45453:SF1">
    <property type="entry name" value="PHOSPHATE REGULON SENSOR PROTEIN PHOR"/>
    <property type="match status" value="1"/>
</dbReference>
<protein>
    <recommendedName>
        <fullName evidence="10">Sensor-like histidine kinase SenX3</fullName>
        <ecNumber evidence="4">2.7.13.3</ecNumber>
    </recommendedName>
</protein>
<dbReference type="InterPro" id="IPR036890">
    <property type="entry name" value="HATPase_C_sf"/>
</dbReference>
<proteinExistence type="predicted"/>
<sequence length="421" mass="44923">MLTGRRLPDVSESTGGPSAPDEQTGTGISGPAFVDDEAVTYNPDGSVSRGGLLNLLVTHSESGMAVVDADHRIVLFNQRAVELGLLRDALADPVAVAVTEAFVTGVEQRFEFVPPVSSLGFVSTGRTMPRTIENVRCVVNIAEHGTSRYALVYGEDDSTNLRVEATRRDFAANVSHELKTPLGAISLMAEAMLESRDDPLAVEHFGHRVLHEATRMSTLINELIGLSRLQEGKIDEFTEVDVDTLIDDALSSAAVSAEVGQIELVSDGPSGFTVSGDRTMLITALNNLIVNAVNHSQPTDVVSVSRKVVEMDGEQMVAIAVTDRGIGIAPADQQRVFERFFRVDKARSRATGGTGLGLAIVKHVAASHGGHIGLWSKPGTGSTFTLYIPIMNGVRDDEPPVPGTSSDPQNATHHTTKERTP</sequence>
<dbReference type="Pfam" id="PF00512">
    <property type="entry name" value="HisKA"/>
    <property type="match status" value="1"/>
</dbReference>
<dbReference type="GO" id="GO:0005886">
    <property type="term" value="C:plasma membrane"/>
    <property type="evidence" value="ECO:0007669"/>
    <property type="project" value="UniProtKB-SubCell"/>
</dbReference>
<feature type="region of interest" description="Disordered" evidence="11">
    <location>
        <begin position="1"/>
        <end position="33"/>
    </location>
</feature>
<dbReference type="InterPro" id="IPR003661">
    <property type="entry name" value="HisK_dim/P_dom"/>
</dbReference>
<evidence type="ECO:0000256" key="6">
    <source>
        <dbReference type="ARBA" id="ARBA00022679"/>
    </source>
</evidence>
<evidence type="ECO:0000313" key="14">
    <source>
        <dbReference type="Proteomes" id="UP000239814"/>
    </source>
</evidence>
<comment type="cofactor">
    <cofactor evidence="2">
        <name>a divalent metal cation</name>
        <dbReference type="ChEBI" id="CHEBI:60240"/>
    </cofactor>
</comment>
<organism evidence="13 14">
    <name type="scientific">Gordonia iterans</name>
    <dbReference type="NCBI Taxonomy" id="1004901"/>
    <lineage>
        <taxon>Bacteria</taxon>
        <taxon>Bacillati</taxon>
        <taxon>Actinomycetota</taxon>
        <taxon>Actinomycetes</taxon>
        <taxon>Mycobacteriales</taxon>
        <taxon>Gordoniaceae</taxon>
        <taxon>Gordonia</taxon>
    </lineage>
</organism>
<evidence type="ECO:0000256" key="4">
    <source>
        <dbReference type="ARBA" id="ARBA00012438"/>
    </source>
</evidence>
<keyword evidence="5" id="KW-0597">Phosphoprotein</keyword>
<evidence type="ECO:0000256" key="7">
    <source>
        <dbReference type="ARBA" id="ARBA00022777"/>
    </source>
</evidence>
<evidence type="ECO:0000259" key="12">
    <source>
        <dbReference type="PROSITE" id="PS50109"/>
    </source>
</evidence>
<dbReference type="PRINTS" id="PR00344">
    <property type="entry name" value="BCTRLSENSOR"/>
</dbReference>
<gene>
    <name evidence="13" type="ORF">C6V83_17100</name>
</gene>
<dbReference type="SMART" id="SM00387">
    <property type="entry name" value="HATPase_c"/>
    <property type="match status" value="1"/>
</dbReference>
<evidence type="ECO:0000256" key="1">
    <source>
        <dbReference type="ARBA" id="ARBA00000085"/>
    </source>
</evidence>
<dbReference type="CDD" id="cd00082">
    <property type="entry name" value="HisKA"/>
    <property type="match status" value="1"/>
</dbReference>
<dbReference type="SUPFAM" id="SSF47384">
    <property type="entry name" value="Homodimeric domain of signal transducing histidine kinase"/>
    <property type="match status" value="1"/>
</dbReference>